<dbReference type="Proteomes" id="UP000070560">
    <property type="component" value="Chromosome"/>
</dbReference>
<dbReference type="InterPro" id="IPR052164">
    <property type="entry name" value="Anthracycline_SecMetBiosynth"/>
</dbReference>
<dbReference type="PROSITE" id="PS51819">
    <property type="entry name" value="VOC"/>
    <property type="match status" value="1"/>
</dbReference>
<organism evidence="2 3">
    <name type="scientific">Desulfofervidus auxilii</name>
    <dbReference type="NCBI Taxonomy" id="1621989"/>
    <lineage>
        <taxon>Bacteria</taxon>
        <taxon>Pseudomonadati</taxon>
        <taxon>Thermodesulfobacteriota</taxon>
        <taxon>Candidatus Desulfofervidia</taxon>
        <taxon>Candidatus Desulfofervidales</taxon>
        <taxon>Candidatus Desulfofervidaceae</taxon>
        <taxon>Candidatus Desulfofervidus</taxon>
    </lineage>
</organism>
<protein>
    <submittedName>
        <fullName evidence="2">Glyoxalase</fullName>
    </submittedName>
</protein>
<sequence>MTTHGEFNWIELQTHNANEAIAFYRETIGWNFRAEKMPTGGTYWIGLSSGKPVCGVLTLDNNKGNGEPDRWITYIHVDDLDDAIGRMQTCGGELIKGPWEVPGVGRVAMIRDPGGAEMGWVTPIP</sequence>
<accession>A0A7U4QMD5</accession>
<evidence type="ECO:0000313" key="2">
    <source>
        <dbReference type="EMBL" id="AMM42026.1"/>
    </source>
</evidence>
<dbReference type="PANTHER" id="PTHR33993:SF14">
    <property type="entry name" value="GB|AAF24581.1"/>
    <property type="match status" value="1"/>
</dbReference>
<dbReference type="SUPFAM" id="SSF54593">
    <property type="entry name" value="Glyoxalase/Bleomycin resistance protein/Dihydroxybiphenyl dioxygenase"/>
    <property type="match status" value="1"/>
</dbReference>
<proteinExistence type="predicted"/>
<evidence type="ECO:0000313" key="3">
    <source>
        <dbReference type="Proteomes" id="UP000070560"/>
    </source>
</evidence>
<gene>
    <name evidence="2" type="ORF">HS1_002240</name>
</gene>
<evidence type="ECO:0000259" key="1">
    <source>
        <dbReference type="PROSITE" id="PS51819"/>
    </source>
</evidence>
<dbReference type="Pfam" id="PF00903">
    <property type="entry name" value="Glyoxalase"/>
    <property type="match status" value="1"/>
</dbReference>
<dbReference type="Gene3D" id="3.10.180.10">
    <property type="entry name" value="2,3-Dihydroxybiphenyl 1,2-Dioxygenase, domain 1"/>
    <property type="match status" value="1"/>
</dbReference>
<reference evidence="2 3" key="1">
    <citation type="submission" date="2015-10" db="EMBL/GenBank/DDBJ databases">
        <title>Candidatus Desulfofervidus auxilii, a hydrogenotrophic sulfate-reducing bacterium involved in the thermophilic anaerobic oxidation of methane.</title>
        <authorList>
            <person name="Krukenberg V."/>
            <person name="Richter M."/>
            <person name="Wegener G."/>
        </authorList>
    </citation>
    <scope>NUCLEOTIDE SEQUENCE [LARGE SCALE GENOMIC DNA]</scope>
    <source>
        <strain evidence="2 3">HS1</strain>
    </source>
</reference>
<dbReference type="PANTHER" id="PTHR33993">
    <property type="entry name" value="GLYOXALASE-RELATED"/>
    <property type="match status" value="1"/>
</dbReference>
<dbReference type="EMBL" id="CP013015">
    <property type="protein sequence ID" value="AMM42026.1"/>
    <property type="molecule type" value="Genomic_DNA"/>
</dbReference>
<dbReference type="InterPro" id="IPR029068">
    <property type="entry name" value="Glyas_Bleomycin-R_OHBP_Dase"/>
</dbReference>
<keyword evidence="3" id="KW-1185">Reference proteome</keyword>
<dbReference type="CDD" id="cd07247">
    <property type="entry name" value="SgaA_N_like"/>
    <property type="match status" value="1"/>
</dbReference>
<dbReference type="AlphaFoldDB" id="A0A7U4QMD5"/>
<dbReference type="InterPro" id="IPR037523">
    <property type="entry name" value="VOC_core"/>
</dbReference>
<name>A0A7U4QMD5_DESA2</name>
<dbReference type="InterPro" id="IPR004360">
    <property type="entry name" value="Glyas_Fos-R_dOase_dom"/>
</dbReference>
<feature type="domain" description="VOC" evidence="1">
    <location>
        <begin position="6"/>
        <end position="123"/>
    </location>
</feature>
<dbReference type="KEGG" id="daw:HS1_002240"/>